<name>A0A317DZ00_9PROT</name>
<protein>
    <submittedName>
        <fullName evidence="3">Methyltransferase</fullName>
    </submittedName>
</protein>
<dbReference type="GO" id="GO:0032259">
    <property type="term" value="P:methylation"/>
    <property type="evidence" value="ECO:0007669"/>
    <property type="project" value="UniProtKB-KW"/>
</dbReference>
<keyword evidence="1 3" id="KW-0489">Methyltransferase</keyword>
<evidence type="ECO:0000313" key="3">
    <source>
        <dbReference type="EMBL" id="PWR20008.1"/>
    </source>
</evidence>
<dbReference type="OrthoDB" id="9794208at2"/>
<dbReference type="PANTHER" id="PTHR12049">
    <property type="entry name" value="PROTEIN ARGININE METHYLTRANSFERASE NDUFAF7, MITOCHONDRIAL"/>
    <property type="match status" value="1"/>
</dbReference>
<organism evidence="3 4">
    <name type="scientific">Zavarzinia compransoris</name>
    <dbReference type="NCBI Taxonomy" id="1264899"/>
    <lineage>
        <taxon>Bacteria</taxon>
        <taxon>Pseudomonadati</taxon>
        <taxon>Pseudomonadota</taxon>
        <taxon>Alphaproteobacteria</taxon>
        <taxon>Rhodospirillales</taxon>
        <taxon>Zavarziniaceae</taxon>
        <taxon>Zavarzinia</taxon>
    </lineage>
</organism>
<dbReference type="InterPro" id="IPR038375">
    <property type="entry name" value="NDUFAF7_sf"/>
</dbReference>
<evidence type="ECO:0000256" key="1">
    <source>
        <dbReference type="ARBA" id="ARBA00022603"/>
    </source>
</evidence>
<dbReference type="Gene3D" id="3.40.50.12710">
    <property type="match status" value="1"/>
</dbReference>
<dbReference type="RefSeq" id="WP_109922223.1">
    <property type="nucleotide sequence ID" value="NZ_QGLF01000004.1"/>
</dbReference>
<evidence type="ECO:0000313" key="4">
    <source>
        <dbReference type="Proteomes" id="UP000246077"/>
    </source>
</evidence>
<dbReference type="AlphaFoldDB" id="A0A317DZ00"/>
<keyword evidence="2 3" id="KW-0808">Transferase</keyword>
<reference evidence="4" key="1">
    <citation type="submission" date="2018-05" db="EMBL/GenBank/DDBJ databases">
        <title>Zavarzinia sp. HR-AS.</title>
        <authorList>
            <person name="Lee Y."/>
            <person name="Jeon C.O."/>
        </authorList>
    </citation>
    <scope>NUCLEOTIDE SEQUENCE [LARGE SCALE GENOMIC DNA]</scope>
    <source>
        <strain evidence="4">DSM 1231</strain>
    </source>
</reference>
<dbReference type="GO" id="GO:0035243">
    <property type="term" value="F:protein-arginine omega-N symmetric methyltransferase activity"/>
    <property type="evidence" value="ECO:0007669"/>
    <property type="project" value="TreeGrafter"/>
</dbReference>
<evidence type="ECO:0000256" key="2">
    <source>
        <dbReference type="ARBA" id="ARBA00022679"/>
    </source>
</evidence>
<dbReference type="EMBL" id="QGLF01000004">
    <property type="protein sequence ID" value="PWR20008.1"/>
    <property type="molecule type" value="Genomic_DNA"/>
</dbReference>
<comment type="caution">
    <text evidence="3">The sequence shown here is derived from an EMBL/GenBank/DDBJ whole genome shotgun (WGS) entry which is preliminary data.</text>
</comment>
<accession>A0A317DZ00</accession>
<proteinExistence type="predicted"/>
<sequence>MTPLAASLASRIALDGPLPVSTVMAEALSHPRFGYYMVREPFGSAGDFITAPEISQMFGELLGLWLGAVWMAMGAPAAVHLVELGPGRGTLMADARRSLARVPGFPLDRPVHLVETSARLRAIQAATIKAPVVHHDHVDQLPGDAPLLVVANEFFDALPIRQFVFTPRGFHERVVGLDAAGALCFGLAPAAAEPGLLPAHDRPAPGDLLEWCPAGSDIARTLGARLARQGGAALLIDYGAAHRGFADTLQALAGHAYADVLATLGQADVTAHVNFTHLAEAAAAGGARAHGPVTQGQLLAALGIDARAARLAAANPDKRETVARACERLTAPGQMGSLFKALALTHPALAVPPAFESPP</sequence>
<dbReference type="InterPro" id="IPR029063">
    <property type="entry name" value="SAM-dependent_MTases_sf"/>
</dbReference>
<dbReference type="Pfam" id="PF02636">
    <property type="entry name" value="Methyltransf_28"/>
    <property type="match status" value="1"/>
</dbReference>
<dbReference type="InterPro" id="IPR003788">
    <property type="entry name" value="NDUFAF7"/>
</dbReference>
<dbReference type="PANTHER" id="PTHR12049:SF7">
    <property type="entry name" value="PROTEIN ARGININE METHYLTRANSFERASE NDUFAF7, MITOCHONDRIAL"/>
    <property type="match status" value="1"/>
</dbReference>
<dbReference type="SUPFAM" id="SSF53335">
    <property type="entry name" value="S-adenosyl-L-methionine-dependent methyltransferases"/>
    <property type="match status" value="1"/>
</dbReference>
<gene>
    <name evidence="3" type="ORF">DKG75_16340</name>
</gene>
<dbReference type="Proteomes" id="UP000246077">
    <property type="component" value="Unassembled WGS sequence"/>
</dbReference>
<keyword evidence="4" id="KW-1185">Reference proteome</keyword>